<dbReference type="Pfam" id="PF08808">
    <property type="entry name" value="RES"/>
    <property type="match status" value="1"/>
</dbReference>
<comment type="caution">
    <text evidence="2">The sequence shown here is derived from an EMBL/GenBank/DDBJ whole genome shotgun (WGS) entry which is preliminary data.</text>
</comment>
<dbReference type="RefSeq" id="WP_394478990.1">
    <property type="nucleotide sequence ID" value="NZ_JBIGHV010000004.1"/>
</dbReference>
<dbReference type="InterPro" id="IPR014914">
    <property type="entry name" value="RES_dom"/>
</dbReference>
<feature type="domain" description="RES" evidence="1">
    <location>
        <begin position="41"/>
        <end position="163"/>
    </location>
</feature>
<accession>A0ABW7F400</accession>
<name>A0ABW7F400_9BURK</name>
<evidence type="ECO:0000259" key="1">
    <source>
        <dbReference type="SMART" id="SM00953"/>
    </source>
</evidence>
<protein>
    <submittedName>
        <fullName evidence="2">RES family NAD+ phosphorylase</fullName>
    </submittedName>
</protein>
<proteinExistence type="predicted"/>
<gene>
    <name evidence="2" type="ORF">ACG00Y_11820</name>
</gene>
<sequence>MKLADLEFAPSFDLPAPAVLYRIQRARARRGSLRVGRVLLPPAHLLSGRFDVSGLPVGYFAEAPETAVYESLCRREATAVSMQTAAMRTLLCVQTSRSLPLLDLRMHASSWPVLQSLRLSHTQELAAEAHAQGFAGFVYCSAQQHNMHCYAIFGDTLTSLRAVWAERLTERGTGNLHAVLAGAIRGSQVPLVP</sequence>
<evidence type="ECO:0000313" key="2">
    <source>
        <dbReference type="EMBL" id="MFG6430606.1"/>
    </source>
</evidence>
<organism evidence="2 3">
    <name type="scientific">Pelomonas parva</name>
    <dbReference type="NCBI Taxonomy" id="3299032"/>
    <lineage>
        <taxon>Bacteria</taxon>
        <taxon>Pseudomonadati</taxon>
        <taxon>Pseudomonadota</taxon>
        <taxon>Betaproteobacteria</taxon>
        <taxon>Burkholderiales</taxon>
        <taxon>Sphaerotilaceae</taxon>
        <taxon>Roseateles</taxon>
    </lineage>
</organism>
<reference evidence="2 3" key="1">
    <citation type="submission" date="2024-08" db="EMBL/GenBank/DDBJ databases">
        <authorList>
            <person name="Lu H."/>
        </authorList>
    </citation>
    <scope>NUCLEOTIDE SEQUENCE [LARGE SCALE GENOMIC DNA]</scope>
    <source>
        <strain evidence="2 3">LYH14W</strain>
    </source>
</reference>
<evidence type="ECO:0000313" key="3">
    <source>
        <dbReference type="Proteomes" id="UP001606210"/>
    </source>
</evidence>
<dbReference type="EMBL" id="JBIGHV010000004">
    <property type="protein sequence ID" value="MFG6430606.1"/>
    <property type="molecule type" value="Genomic_DNA"/>
</dbReference>
<dbReference type="SMART" id="SM00953">
    <property type="entry name" value="RES"/>
    <property type="match status" value="1"/>
</dbReference>
<keyword evidence="3" id="KW-1185">Reference proteome</keyword>
<dbReference type="Proteomes" id="UP001606210">
    <property type="component" value="Unassembled WGS sequence"/>
</dbReference>